<evidence type="ECO:0000313" key="1">
    <source>
        <dbReference type="EMBL" id="KAF5398822.1"/>
    </source>
</evidence>
<organism evidence="1 2">
    <name type="scientific">Paragonimus heterotremus</name>
    <dbReference type="NCBI Taxonomy" id="100268"/>
    <lineage>
        <taxon>Eukaryota</taxon>
        <taxon>Metazoa</taxon>
        <taxon>Spiralia</taxon>
        <taxon>Lophotrochozoa</taxon>
        <taxon>Platyhelminthes</taxon>
        <taxon>Trematoda</taxon>
        <taxon>Digenea</taxon>
        <taxon>Plagiorchiida</taxon>
        <taxon>Troglotremata</taxon>
        <taxon>Troglotrematidae</taxon>
        <taxon>Paragonimus</taxon>
    </lineage>
</organism>
<accession>A0A8J4SMP1</accession>
<dbReference type="Proteomes" id="UP000748531">
    <property type="component" value="Unassembled WGS sequence"/>
</dbReference>
<evidence type="ECO:0000313" key="2">
    <source>
        <dbReference type="Proteomes" id="UP000748531"/>
    </source>
</evidence>
<dbReference type="AlphaFoldDB" id="A0A8J4SMP1"/>
<gene>
    <name evidence="1" type="ORF">PHET_07962</name>
</gene>
<reference evidence="1" key="1">
    <citation type="submission" date="2019-05" db="EMBL/GenBank/DDBJ databases">
        <title>Annotation for the trematode Paragonimus heterotremus.</title>
        <authorList>
            <person name="Choi Y.-J."/>
        </authorList>
    </citation>
    <scope>NUCLEOTIDE SEQUENCE</scope>
    <source>
        <strain evidence="1">LC</strain>
    </source>
</reference>
<dbReference type="EMBL" id="LUCH01004607">
    <property type="protein sequence ID" value="KAF5398822.1"/>
    <property type="molecule type" value="Genomic_DNA"/>
</dbReference>
<name>A0A8J4SMP1_9TREM</name>
<protein>
    <submittedName>
        <fullName evidence="1">Uncharacterized protein</fullName>
    </submittedName>
</protein>
<proteinExistence type="predicted"/>
<sequence length="124" mass="13956">MVMFRSDRKFSKSGTITHYVEDYLEKFAIHAPDPLTSPEVVWYIVHFSQSSSCLTGVIHRLLSTTPVKNRLLGDVILKLTCAVFSHLVRMSDFGCLKIDVDTNEVLVKLALTASEIKREVSSLI</sequence>
<keyword evidence="2" id="KW-1185">Reference proteome</keyword>
<comment type="caution">
    <text evidence="1">The sequence shown here is derived from an EMBL/GenBank/DDBJ whole genome shotgun (WGS) entry which is preliminary data.</text>
</comment>